<dbReference type="Pfam" id="PF08352">
    <property type="entry name" value="oligo_HPY"/>
    <property type="match status" value="2"/>
</dbReference>
<dbReference type="NCBIfam" id="NF007739">
    <property type="entry name" value="PRK10419.1"/>
    <property type="match status" value="2"/>
</dbReference>
<dbReference type="PROSITE" id="PS50893">
    <property type="entry name" value="ABC_TRANSPORTER_2"/>
    <property type="match status" value="2"/>
</dbReference>
<dbReference type="GO" id="GO:0005524">
    <property type="term" value="F:ATP binding"/>
    <property type="evidence" value="ECO:0007669"/>
    <property type="project" value="UniProtKB-KW"/>
</dbReference>
<dbReference type="GO" id="GO:0015833">
    <property type="term" value="P:peptide transport"/>
    <property type="evidence" value="ECO:0007669"/>
    <property type="project" value="InterPro"/>
</dbReference>
<evidence type="ECO:0000256" key="5">
    <source>
        <dbReference type="ARBA" id="ARBA00022741"/>
    </source>
</evidence>
<evidence type="ECO:0000256" key="3">
    <source>
        <dbReference type="ARBA" id="ARBA00022448"/>
    </source>
</evidence>
<evidence type="ECO:0000256" key="2">
    <source>
        <dbReference type="ARBA" id="ARBA00005417"/>
    </source>
</evidence>
<sequence>MTAVPLLEIRNLTVEFATRRGAVQAVKSIDVSVAKGETVAIVGESGSGKSVTSYAVVRILDRAGRVAEGTISFSGVDLVAADEAQMRDLRGREISMIFQNPRAALNPIRKVGKQIEDVLLQHVQATRATAKEKAVEALTKVKIARPEERYDAYPFELSGGMCQRVVIALALACQPQLLIADEPTTGLDVTTQKAVMDLIVELTRERGMSTILITHDLGLAAAYCDKVVVMEKGKVVETALASEIFRNPQHPYTRRLMQATPRLGTSLADLLLDAPQTVPAEARTAVTEPKPAAEAGPLMQVENLVKEYPRAATGALLAKLMGKAEPEKPAFRAVDGISFSIARGETLGLVGESGCGKSTTSMMVTRLIDPSGGKIVFDGIDIGAIPAKQFAASPYRRRIQMVFQDPTDSLNPRFTAERAIADPIMRMGAVKGRDALRARCEDLARLVGLPVELIDRFPHQLSGGQKARVGIARAIALDPDLVILDEPTAALDVSVQAVVLNLLEELKGRLGMSYLFVSHDLNVVRLLCDRVIVMKTGSIVEEGTAEEVLGDPKAEYTRELLTAIPHPPL</sequence>
<keyword evidence="6 9" id="KW-0067">ATP-binding</keyword>
<comment type="similarity">
    <text evidence="2">Belongs to the ABC transporter superfamily.</text>
</comment>
<comment type="subcellular location">
    <subcellularLocation>
        <location evidence="1">Cell inner membrane</location>
        <topology evidence="1">Peripheral membrane protein</topology>
    </subcellularLocation>
</comment>
<evidence type="ECO:0000256" key="6">
    <source>
        <dbReference type="ARBA" id="ARBA00022840"/>
    </source>
</evidence>
<accession>A0A927E6L0</accession>
<feature type="domain" description="ABC transporter" evidence="8">
    <location>
        <begin position="9"/>
        <end position="257"/>
    </location>
</feature>
<dbReference type="InterPro" id="IPR003593">
    <property type="entry name" value="AAA+_ATPase"/>
</dbReference>
<evidence type="ECO:0000256" key="4">
    <source>
        <dbReference type="ARBA" id="ARBA00022475"/>
    </source>
</evidence>
<dbReference type="GO" id="GO:0055085">
    <property type="term" value="P:transmembrane transport"/>
    <property type="evidence" value="ECO:0007669"/>
    <property type="project" value="UniProtKB-ARBA"/>
</dbReference>
<keyword evidence="3" id="KW-0813">Transport</keyword>
<organism evidence="9 10">
    <name type="scientific">Bosea spartocytisi</name>
    <dbReference type="NCBI Taxonomy" id="2773451"/>
    <lineage>
        <taxon>Bacteria</taxon>
        <taxon>Pseudomonadati</taxon>
        <taxon>Pseudomonadota</taxon>
        <taxon>Alphaproteobacteria</taxon>
        <taxon>Hyphomicrobiales</taxon>
        <taxon>Boseaceae</taxon>
        <taxon>Bosea</taxon>
    </lineage>
</organism>
<dbReference type="InterPro" id="IPR027417">
    <property type="entry name" value="P-loop_NTPase"/>
</dbReference>
<comment type="caution">
    <text evidence="9">The sequence shown here is derived from an EMBL/GenBank/DDBJ whole genome shotgun (WGS) entry which is preliminary data.</text>
</comment>
<dbReference type="Proteomes" id="UP000619295">
    <property type="component" value="Unassembled WGS sequence"/>
</dbReference>
<name>A0A927E6L0_9HYPH</name>
<dbReference type="NCBIfam" id="NF008453">
    <property type="entry name" value="PRK11308.1"/>
    <property type="match status" value="2"/>
</dbReference>
<evidence type="ECO:0000256" key="7">
    <source>
        <dbReference type="ARBA" id="ARBA00023136"/>
    </source>
</evidence>
<dbReference type="GO" id="GO:0005886">
    <property type="term" value="C:plasma membrane"/>
    <property type="evidence" value="ECO:0007669"/>
    <property type="project" value="UniProtKB-SubCell"/>
</dbReference>
<dbReference type="InterPro" id="IPR013563">
    <property type="entry name" value="Oligopep_ABC_C"/>
</dbReference>
<dbReference type="CDD" id="cd03257">
    <property type="entry name" value="ABC_NikE_OppD_transporters"/>
    <property type="match status" value="2"/>
</dbReference>
<keyword evidence="5" id="KW-0547">Nucleotide-binding</keyword>
<dbReference type="Pfam" id="PF00005">
    <property type="entry name" value="ABC_tran"/>
    <property type="match status" value="2"/>
</dbReference>
<dbReference type="PANTHER" id="PTHR43297">
    <property type="entry name" value="OLIGOPEPTIDE TRANSPORT ATP-BINDING PROTEIN APPD"/>
    <property type="match status" value="1"/>
</dbReference>
<dbReference type="SMART" id="SM00382">
    <property type="entry name" value="AAA"/>
    <property type="match status" value="2"/>
</dbReference>
<evidence type="ECO:0000313" key="9">
    <source>
        <dbReference type="EMBL" id="MBD3845733.1"/>
    </source>
</evidence>
<evidence type="ECO:0000313" key="10">
    <source>
        <dbReference type="Proteomes" id="UP000619295"/>
    </source>
</evidence>
<dbReference type="InterPro" id="IPR050388">
    <property type="entry name" value="ABC_Ni/Peptide_Import"/>
</dbReference>
<keyword evidence="7" id="KW-0472">Membrane</keyword>
<dbReference type="PROSITE" id="PS00211">
    <property type="entry name" value="ABC_TRANSPORTER_1"/>
    <property type="match status" value="2"/>
</dbReference>
<dbReference type="InterPro" id="IPR017871">
    <property type="entry name" value="ABC_transporter-like_CS"/>
</dbReference>
<keyword evidence="10" id="KW-1185">Reference proteome</keyword>
<dbReference type="Gene3D" id="3.40.50.300">
    <property type="entry name" value="P-loop containing nucleotide triphosphate hydrolases"/>
    <property type="match status" value="2"/>
</dbReference>
<dbReference type="FunFam" id="3.40.50.300:FF:000016">
    <property type="entry name" value="Oligopeptide ABC transporter ATP-binding component"/>
    <property type="match status" value="1"/>
</dbReference>
<reference evidence="9" key="1">
    <citation type="submission" date="2020-09" db="EMBL/GenBank/DDBJ databases">
        <title>Bosea spartocytisi sp. nov. a root nodule endophyte of Spartocytisus supranubius in the high mountain ecosystem fo the Teide National Park (Canary Islands, Spain).</title>
        <authorList>
            <person name="Pulido-Suarez L."/>
            <person name="Peix A."/>
            <person name="Igual J.M."/>
            <person name="Socas-Perez N."/>
            <person name="Velazquez E."/>
            <person name="Flores-Felix J.D."/>
            <person name="Leon-Barrios M."/>
        </authorList>
    </citation>
    <scope>NUCLEOTIDE SEQUENCE</scope>
    <source>
        <strain evidence="9">SSUT16</strain>
    </source>
</reference>
<dbReference type="SUPFAM" id="SSF52540">
    <property type="entry name" value="P-loop containing nucleoside triphosphate hydrolases"/>
    <property type="match status" value="2"/>
</dbReference>
<feature type="domain" description="ABC transporter" evidence="8">
    <location>
        <begin position="299"/>
        <end position="561"/>
    </location>
</feature>
<dbReference type="GO" id="GO:0016887">
    <property type="term" value="F:ATP hydrolysis activity"/>
    <property type="evidence" value="ECO:0007669"/>
    <property type="project" value="InterPro"/>
</dbReference>
<dbReference type="InterPro" id="IPR003439">
    <property type="entry name" value="ABC_transporter-like_ATP-bd"/>
</dbReference>
<gene>
    <name evidence="9" type="ORF">IED13_08490</name>
</gene>
<evidence type="ECO:0000256" key="1">
    <source>
        <dbReference type="ARBA" id="ARBA00004417"/>
    </source>
</evidence>
<dbReference type="PANTHER" id="PTHR43297:SF2">
    <property type="entry name" value="DIPEPTIDE TRANSPORT ATP-BINDING PROTEIN DPPD"/>
    <property type="match status" value="1"/>
</dbReference>
<dbReference type="EMBL" id="JACXWY010000004">
    <property type="protein sequence ID" value="MBD3845733.1"/>
    <property type="molecule type" value="Genomic_DNA"/>
</dbReference>
<dbReference type="AlphaFoldDB" id="A0A927E6L0"/>
<protein>
    <submittedName>
        <fullName evidence="9">ABC transporter ATP-binding protein</fullName>
    </submittedName>
</protein>
<dbReference type="RefSeq" id="WP_191123916.1">
    <property type="nucleotide sequence ID" value="NZ_JACXWY010000004.1"/>
</dbReference>
<keyword evidence="4" id="KW-1003">Cell membrane</keyword>
<proteinExistence type="inferred from homology"/>
<evidence type="ECO:0000259" key="8">
    <source>
        <dbReference type="PROSITE" id="PS50893"/>
    </source>
</evidence>